<dbReference type="InterPro" id="IPR025322">
    <property type="entry name" value="PADRE_dom"/>
</dbReference>
<dbReference type="Pfam" id="PF14009">
    <property type="entry name" value="PADRE"/>
    <property type="match status" value="1"/>
</dbReference>
<protein>
    <submittedName>
        <fullName evidence="1">Uncharacterized protein</fullName>
    </submittedName>
</protein>
<reference evidence="2" key="1">
    <citation type="journal article" date="2017" name="Nat. Commun.">
        <title>The asparagus genome sheds light on the origin and evolution of a young Y chromosome.</title>
        <authorList>
            <person name="Harkess A."/>
            <person name="Zhou J."/>
            <person name="Xu C."/>
            <person name="Bowers J.E."/>
            <person name="Van der Hulst R."/>
            <person name="Ayyampalayam S."/>
            <person name="Mercati F."/>
            <person name="Riccardi P."/>
            <person name="McKain M.R."/>
            <person name="Kakrana A."/>
            <person name="Tang H."/>
            <person name="Ray J."/>
            <person name="Groenendijk J."/>
            <person name="Arikit S."/>
            <person name="Mathioni S.M."/>
            <person name="Nakano M."/>
            <person name="Shan H."/>
            <person name="Telgmann-Rauber A."/>
            <person name="Kanno A."/>
            <person name="Yue Z."/>
            <person name="Chen H."/>
            <person name="Li W."/>
            <person name="Chen Y."/>
            <person name="Xu X."/>
            <person name="Zhang Y."/>
            <person name="Luo S."/>
            <person name="Chen H."/>
            <person name="Gao J."/>
            <person name="Mao Z."/>
            <person name="Pires J.C."/>
            <person name="Luo M."/>
            <person name="Kudrna D."/>
            <person name="Wing R.A."/>
            <person name="Meyers B.C."/>
            <person name="Yi K."/>
            <person name="Kong H."/>
            <person name="Lavrijsen P."/>
            <person name="Sunseri F."/>
            <person name="Falavigna A."/>
            <person name="Ye Y."/>
            <person name="Leebens-Mack J.H."/>
            <person name="Chen G."/>
        </authorList>
    </citation>
    <scope>NUCLEOTIDE SEQUENCE [LARGE SCALE GENOMIC DNA]</scope>
    <source>
        <strain evidence="2">cv. DH0086</strain>
    </source>
</reference>
<dbReference type="PANTHER" id="PTHR33052">
    <property type="entry name" value="DUF4228 DOMAIN PROTEIN-RELATED"/>
    <property type="match status" value="1"/>
</dbReference>
<dbReference type="OMA" id="HASWLVV"/>
<accession>A0A5P1FL95</accession>
<dbReference type="EMBL" id="CM007382">
    <property type="protein sequence ID" value="ONK78187.1"/>
    <property type="molecule type" value="Genomic_DNA"/>
</dbReference>
<sequence length="218" mass="24739">MGITKPPLPLPPPSLLFLLLLRRPHPPYHSRRPREPFRPCDPDIFPHVIASPPLICRSDSLFLGRKVPALSASDKLQPGHSYFLLPTHFFHSVLSFVTLVSSSSSSSFAGRFDIERTEKGMVRVRVKDDAFADDGGVGGGRNKHFDAEGGLVLEGEKTRRRLRVCDSEELERECRQLVGCRLKEWKPRLETIMESSSRGCRRRSVVLRLVSSRRRKEN</sequence>
<dbReference type="Proteomes" id="UP000243459">
    <property type="component" value="Chromosome 2"/>
</dbReference>
<keyword evidence="2" id="KW-1185">Reference proteome</keyword>
<proteinExistence type="predicted"/>
<name>A0A5P1FL95_ASPOF</name>
<evidence type="ECO:0000313" key="2">
    <source>
        <dbReference type="Proteomes" id="UP000243459"/>
    </source>
</evidence>
<gene>
    <name evidence="1" type="ORF">A4U43_C02F15450</name>
</gene>
<dbReference type="Gramene" id="ONK78187">
    <property type="protein sequence ID" value="ONK78187"/>
    <property type="gene ID" value="A4U43_C02F15450"/>
</dbReference>
<organism evidence="1 2">
    <name type="scientific">Asparagus officinalis</name>
    <name type="common">Garden asparagus</name>
    <dbReference type="NCBI Taxonomy" id="4686"/>
    <lineage>
        <taxon>Eukaryota</taxon>
        <taxon>Viridiplantae</taxon>
        <taxon>Streptophyta</taxon>
        <taxon>Embryophyta</taxon>
        <taxon>Tracheophyta</taxon>
        <taxon>Spermatophyta</taxon>
        <taxon>Magnoliopsida</taxon>
        <taxon>Liliopsida</taxon>
        <taxon>Asparagales</taxon>
        <taxon>Asparagaceae</taxon>
        <taxon>Asparagoideae</taxon>
        <taxon>Asparagus</taxon>
    </lineage>
</organism>
<evidence type="ECO:0000313" key="1">
    <source>
        <dbReference type="EMBL" id="ONK78187.1"/>
    </source>
</evidence>
<dbReference type="AlphaFoldDB" id="A0A5P1FL95"/>